<protein>
    <submittedName>
        <fullName evidence="1">DUF3144 domain-containing protein</fullName>
    </submittedName>
</protein>
<dbReference type="Pfam" id="PF11342">
    <property type="entry name" value="DUF3144"/>
    <property type="match status" value="1"/>
</dbReference>
<organism evidence="1 2">
    <name type="scientific">Acinetobacter rongchengensis</name>
    <dbReference type="NCBI Taxonomy" id="2419601"/>
    <lineage>
        <taxon>Bacteria</taxon>
        <taxon>Pseudomonadati</taxon>
        <taxon>Pseudomonadota</taxon>
        <taxon>Gammaproteobacteria</taxon>
        <taxon>Moraxellales</taxon>
        <taxon>Moraxellaceae</taxon>
        <taxon>Acinetobacter</taxon>
    </lineage>
</organism>
<sequence>MSKNDEIYENNESDEQFFERADEFINLANQLIDSTHQVSHLTTEPGKVSASFMYANARFSAWHAACSYQHVDDFKKDRQVILDYYVEQFKSMLESNLDEYEENFEAYFPKADPEEVKRFV</sequence>
<dbReference type="InterPro" id="IPR021490">
    <property type="entry name" value="DUF3144"/>
</dbReference>
<evidence type="ECO:0000313" key="1">
    <source>
        <dbReference type="EMBL" id="RKG38559.1"/>
    </source>
</evidence>
<accession>A0A3A8EWN1</accession>
<dbReference type="Gene3D" id="1.10.287.3020">
    <property type="match status" value="1"/>
</dbReference>
<dbReference type="AlphaFoldDB" id="A0A3A8EWN1"/>
<dbReference type="RefSeq" id="WP_120383652.1">
    <property type="nucleotide sequence ID" value="NZ_RAXT01000010.1"/>
</dbReference>
<evidence type="ECO:0000313" key="2">
    <source>
        <dbReference type="Proteomes" id="UP000280405"/>
    </source>
</evidence>
<reference evidence="1 2" key="1">
    <citation type="submission" date="2018-09" db="EMBL/GenBank/DDBJ databases">
        <title>The draft genome of Acinetobacter spp. strains.</title>
        <authorList>
            <person name="Qin J."/>
            <person name="Feng Y."/>
            <person name="Zong Z."/>
        </authorList>
    </citation>
    <scope>NUCLEOTIDE SEQUENCE [LARGE SCALE GENOMIC DNA]</scope>
    <source>
        <strain evidence="1 2">WCHAc060115</strain>
    </source>
</reference>
<name>A0A3A8EWN1_9GAMM</name>
<dbReference type="Proteomes" id="UP000280405">
    <property type="component" value="Unassembled WGS sequence"/>
</dbReference>
<proteinExistence type="predicted"/>
<dbReference type="OrthoDB" id="5344355at2"/>
<keyword evidence="2" id="KW-1185">Reference proteome</keyword>
<comment type="caution">
    <text evidence="1">The sequence shown here is derived from an EMBL/GenBank/DDBJ whole genome shotgun (WGS) entry which is preliminary data.</text>
</comment>
<dbReference type="EMBL" id="RAXT01000010">
    <property type="protein sequence ID" value="RKG38559.1"/>
    <property type="molecule type" value="Genomic_DNA"/>
</dbReference>
<gene>
    <name evidence="1" type="ORF">D7V20_07295</name>
</gene>